<gene>
    <name evidence="1" type="primary">orf150</name>
</gene>
<protein>
    <submittedName>
        <fullName evidence="1">Uncharacterized protein</fullName>
    </submittedName>
</protein>
<dbReference type="AlphaFoldDB" id="A0A386B1C0"/>
<dbReference type="RefSeq" id="YP_009519501.1">
    <property type="nucleotide sequence ID" value="NC_039526.1"/>
</dbReference>
<reference evidence="1" key="2">
    <citation type="journal article" date="2019" name="Mol. Phylogenet. Evol.">
        <title>Reassessment of the classification of bryopsidales (chlorophyta) based on chloroplast phylogenomic analyses.</title>
        <authorList>
            <person name="Cremen M.C."/>
            <person name="Leliaert F."/>
            <person name="West J."/>
            <person name="Lam D.W."/>
            <person name="Shimada S."/>
            <person name="Lopez-Bautista J.M."/>
            <person name="Verbruggen H."/>
        </authorList>
    </citation>
    <scope>NUCLEOTIDE SEQUENCE</scope>
</reference>
<proteinExistence type="predicted"/>
<keyword evidence="1" id="KW-0150">Chloroplast</keyword>
<name>A0A386B1C0_9CHLO</name>
<dbReference type="GeneID" id="38279371"/>
<evidence type="ECO:0000313" key="1">
    <source>
        <dbReference type="EMBL" id="AYC65492.1"/>
    </source>
</evidence>
<accession>A0A386B1C0</accession>
<keyword evidence="1" id="KW-0934">Plastid</keyword>
<sequence length="150" mass="17457">MAQKGRRTAKPFFLQAGEKLGLQFFYSFLSKSYSFRICFLIDSVSVNDRPFQEEVFETSSLDLGLVFEEFFIEKSFVPWFEEVVQFHRIRINETDYHLSPTLQGAALETHRTQKGTYMCRLFSPNRTYSIKIRGFCGIRSSFESDVLSGV</sequence>
<reference evidence="1" key="1">
    <citation type="submission" date="2018-07" db="EMBL/GenBank/DDBJ databases">
        <authorList>
            <person name="Quirk P.G."/>
            <person name="Krulwich T.A."/>
        </authorList>
    </citation>
    <scope>NUCLEOTIDE SEQUENCE</scope>
</reference>
<dbReference type="EMBL" id="MH591110">
    <property type="protein sequence ID" value="AYC65492.1"/>
    <property type="molecule type" value="Genomic_DNA"/>
</dbReference>
<organism evidence="1">
    <name type="scientific">Rhipiliopsis peltata</name>
    <dbReference type="NCBI Taxonomy" id="2320810"/>
    <lineage>
        <taxon>Eukaryota</taxon>
        <taxon>Viridiplantae</taxon>
        <taxon>Chlorophyta</taxon>
        <taxon>core chlorophytes</taxon>
        <taxon>Ulvophyceae</taxon>
        <taxon>TCBD clade</taxon>
        <taxon>Bryopsidales</taxon>
        <taxon>Halimedineae</taxon>
        <taxon>Halimedaceae</taxon>
        <taxon>Rhipiliopsideae</taxon>
        <taxon>Rhipiliopsis</taxon>
    </lineage>
</organism>
<geneLocation type="chloroplast" evidence="1"/>